<accession>A0ABR5SAR6</accession>
<evidence type="ECO:0000313" key="3">
    <source>
        <dbReference type="Proteomes" id="UP000060487"/>
    </source>
</evidence>
<protein>
    <submittedName>
        <fullName evidence="2">Phage-associated protein</fullName>
    </submittedName>
</protein>
<feature type="domain" description="Antitoxin SocA-like Panacea" evidence="1">
    <location>
        <begin position="40"/>
        <end position="134"/>
    </location>
</feature>
<dbReference type="Pfam" id="PF13274">
    <property type="entry name" value="SocA_Panacea"/>
    <property type="match status" value="1"/>
</dbReference>
<name>A0ABR5SAR6_9BACT</name>
<dbReference type="Proteomes" id="UP000060487">
    <property type="component" value="Unassembled WGS sequence"/>
</dbReference>
<dbReference type="RefSeq" id="WP_085053918.1">
    <property type="nucleotide sequence ID" value="NZ_LNQR01000142.1"/>
</dbReference>
<reference evidence="2 3" key="1">
    <citation type="submission" date="2015-11" db="EMBL/GenBank/DDBJ databases">
        <authorList>
            <person name="Lin W."/>
        </authorList>
    </citation>
    <scope>NUCLEOTIDE SEQUENCE [LARGE SCALE GENOMIC DNA]</scope>
    <source>
        <strain evidence="2 3">HCH-1</strain>
    </source>
</reference>
<keyword evidence="3" id="KW-1185">Reference proteome</keyword>
<dbReference type="InterPro" id="IPR025272">
    <property type="entry name" value="SocA_Panacea"/>
</dbReference>
<comment type="caution">
    <text evidence="2">The sequence shown here is derived from an EMBL/GenBank/DDBJ whole genome shotgun (WGS) entry which is preliminary data.</text>
</comment>
<gene>
    <name evidence="2" type="ORF">ASN18_3331</name>
</gene>
<evidence type="ECO:0000313" key="2">
    <source>
        <dbReference type="EMBL" id="KWT74722.1"/>
    </source>
</evidence>
<proteinExistence type="predicted"/>
<evidence type="ECO:0000259" key="1">
    <source>
        <dbReference type="Pfam" id="PF13274"/>
    </source>
</evidence>
<sequence length="160" mass="18780">MDTTEEHGVYTCFDIADYFLFKAAKEDDDEEEALLSNLKLQKLVYYAQGLYLNIFRRPLFNESIQAWTYGPVIPELYQKYKNYGKKSIPAPEGFNPDSVLSSEVREFLDEIYDVFGQFTAIRLKDMTHEDECWKQSFNKSPRTVITHEAMLKALIKHVRM</sequence>
<organism evidence="2 3">
    <name type="scientific">Candidatus Magnetominusculus xianensis</name>
    <dbReference type="NCBI Taxonomy" id="1748249"/>
    <lineage>
        <taxon>Bacteria</taxon>
        <taxon>Pseudomonadati</taxon>
        <taxon>Nitrospirota</taxon>
        <taxon>Nitrospiria</taxon>
        <taxon>Nitrospirales</taxon>
        <taxon>Nitrospiraceae</taxon>
        <taxon>Candidatus Magnetominusculus</taxon>
    </lineage>
</organism>
<dbReference type="EMBL" id="LNQR01000142">
    <property type="protein sequence ID" value="KWT74722.1"/>
    <property type="molecule type" value="Genomic_DNA"/>
</dbReference>